<gene>
    <name evidence="3" type="ORF">FB45DRAFT_825990</name>
</gene>
<keyword evidence="4" id="KW-1185">Reference proteome</keyword>
<comment type="caution">
    <text evidence="3">The sequence shown here is derived from an EMBL/GenBank/DDBJ whole genome shotgun (WGS) entry which is preliminary data.</text>
</comment>
<dbReference type="EMBL" id="JARKIF010000004">
    <property type="protein sequence ID" value="KAJ7641726.1"/>
    <property type="molecule type" value="Genomic_DNA"/>
</dbReference>
<feature type="domain" description="DUF6593" evidence="2">
    <location>
        <begin position="10"/>
        <end position="188"/>
    </location>
</feature>
<dbReference type="AlphaFoldDB" id="A0AAD7C8G6"/>
<accession>A0AAD7C8G6</accession>
<dbReference type="Pfam" id="PF20236">
    <property type="entry name" value="DUF6593"/>
    <property type="match status" value="1"/>
</dbReference>
<dbReference type="InterPro" id="IPR046528">
    <property type="entry name" value="DUF6593"/>
</dbReference>
<evidence type="ECO:0000256" key="1">
    <source>
        <dbReference type="SAM" id="MobiDB-lite"/>
    </source>
</evidence>
<sequence>MRFTISSPKPINATYKDAETGIIQYKVRSPIKVHEVISTITRRIDTDIPRRNSGSESDHSSSSATTSARFGHLAEIAWYIRKPSLMRFGGKEIDPETFFTKPEGVPWYGYPSRIFTAQDGKEYKWVGSYQYSRLKLNDGSDTLVAEYGCKSVGLLSKKRDPYLEIFPPYEHMVDEIMVTFIFVERLRRSRQDGNTVL</sequence>
<proteinExistence type="predicted"/>
<dbReference type="Proteomes" id="UP001221142">
    <property type="component" value="Unassembled WGS sequence"/>
</dbReference>
<evidence type="ECO:0000313" key="4">
    <source>
        <dbReference type="Proteomes" id="UP001221142"/>
    </source>
</evidence>
<organism evidence="3 4">
    <name type="scientific">Roridomyces roridus</name>
    <dbReference type="NCBI Taxonomy" id="1738132"/>
    <lineage>
        <taxon>Eukaryota</taxon>
        <taxon>Fungi</taxon>
        <taxon>Dikarya</taxon>
        <taxon>Basidiomycota</taxon>
        <taxon>Agaricomycotina</taxon>
        <taxon>Agaricomycetes</taxon>
        <taxon>Agaricomycetidae</taxon>
        <taxon>Agaricales</taxon>
        <taxon>Marasmiineae</taxon>
        <taxon>Mycenaceae</taxon>
        <taxon>Roridomyces</taxon>
    </lineage>
</organism>
<reference evidence="3" key="1">
    <citation type="submission" date="2023-03" db="EMBL/GenBank/DDBJ databases">
        <title>Massive genome expansion in bonnet fungi (Mycena s.s.) driven by repeated elements and novel gene families across ecological guilds.</title>
        <authorList>
            <consortium name="Lawrence Berkeley National Laboratory"/>
            <person name="Harder C.B."/>
            <person name="Miyauchi S."/>
            <person name="Viragh M."/>
            <person name="Kuo A."/>
            <person name="Thoen E."/>
            <person name="Andreopoulos B."/>
            <person name="Lu D."/>
            <person name="Skrede I."/>
            <person name="Drula E."/>
            <person name="Henrissat B."/>
            <person name="Morin E."/>
            <person name="Kohler A."/>
            <person name="Barry K."/>
            <person name="LaButti K."/>
            <person name="Morin E."/>
            <person name="Salamov A."/>
            <person name="Lipzen A."/>
            <person name="Mereny Z."/>
            <person name="Hegedus B."/>
            <person name="Baldrian P."/>
            <person name="Stursova M."/>
            <person name="Weitz H."/>
            <person name="Taylor A."/>
            <person name="Grigoriev I.V."/>
            <person name="Nagy L.G."/>
            <person name="Martin F."/>
            <person name="Kauserud H."/>
        </authorList>
    </citation>
    <scope>NUCLEOTIDE SEQUENCE</scope>
    <source>
        <strain evidence="3">9284</strain>
    </source>
</reference>
<evidence type="ECO:0000259" key="2">
    <source>
        <dbReference type="Pfam" id="PF20236"/>
    </source>
</evidence>
<name>A0AAD7C8G6_9AGAR</name>
<feature type="region of interest" description="Disordered" evidence="1">
    <location>
        <begin position="47"/>
        <end position="66"/>
    </location>
</feature>
<protein>
    <recommendedName>
        <fullName evidence="2">DUF6593 domain-containing protein</fullName>
    </recommendedName>
</protein>
<evidence type="ECO:0000313" key="3">
    <source>
        <dbReference type="EMBL" id="KAJ7641726.1"/>
    </source>
</evidence>